<evidence type="ECO:0000256" key="9">
    <source>
        <dbReference type="ARBA" id="ARBA00025772"/>
    </source>
</evidence>
<protein>
    <recommendedName>
        <fullName evidence="2">Type II secretion system protein H</fullName>
    </recommendedName>
    <alternativeName>
        <fullName evidence="10">General secretion pathway protein H</fullName>
    </alternativeName>
</protein>
<dbReference type="Pfam" id="PF07963">
    <property type="entry name" value="N_methyl"/>
    <property type="match status" value="1"/>
</dbReference>
<name>A0ABW4I1K8_9SPHN</name>
<dbReference type="NCBIfam" id="TIGR02532">
    <property type="entry name" value="IV_pilin_GFxxxE"/>
    <property type="match status" value="1"/>
</dbReference>
<evidence type="ECO:0000256" key="6">
    <source>
        <dbReference type="ARBA" id="ARBA00022692"/>
    </source>
</evidence>
<evidence type="ECO:0000259" key="12">
    <source>
        <dbReference type="Pfam" id="PF12019"/>
    </source>
</evidence>
<keyword evidence="8 11" id="KW-0472">Membrane</keyword>
<evidence type="ECO:0000256" key="5">
    <source>
        <dbReference type="ARBA" id="ARBA00022519"/>
    </source>
</evidence>
<evidence type="ECO:0000256" key="1">
    <source>
        <dbReference type="ARBA" id="ARBA00004377"/>
    </source>
</evidence>
<dbReference type="InterPro" id="IPR002416">
    <property type="entry name" value="T2SS_protein-GspH"/>
</dbReference>
<keyword evidence="6 11" id="KW-0812">Transmembrane</keyword>
<dbReference type="InterPro" id="IPR045584">
    <property type="entry name" value="Pilin-like"/>
</dbReference>
<dbReference type="RefSeq" id="WP_380888163.1">
    <property type="nucleotide sequence ID" value="NZ_JBHUDY010000001.1"/>
</dbReference>
<dbReference type="SUPFAM" id="SSF54523">
    <property type="entry name" value="Pili subunits"/>
    <property type="match status" value="1"/>
</dbReference>
<evidence type="ECO:0000256" key="8">
    <source>
        <dbReference type="ARBA" id="ARBA00023136"/>
    </source>
</evidence>
<evidence type="ECO:0000256" key="2">
    <source>
        <dbReference type="ARBA" id="ARBA00021549"/>
    </source>
</evidence>
<sequence>MPISATGNSERGFTLVELMIVLAIIGLVTAGVMIAMPDPRGRLSDEADRFAARTVAARDLAILEGRPVAVRVTAQGYAFDRRQDGNWAPLPDQSFRSRPWSRGTAALVGQGGTIRTAFDATGQPSAPTTIVLTRESEQVRVAIAADGGVRVGS</sequence>
<evidence type="ECO:0000256" key="4">
    <source>
        <dbReference type="ARBA" id="ARBA00022481"/>
    </source>
</evidence>
<keyword evidence="14" id="KW-1185">Reference proteome</keyword>
<keyword evidence="7 11" id="KW-1133">Transmembrane helix</keyword>
<evidence type="ECO:0000256" key="10">
    <source>
        <dbReference type="ARBA" id="ARBA00030775"/>
    </source>
</evidence>
<comment type="subcellular location">
    <subcellularLocation>
        <location evidence="1">Cell inner membrane</location>
        <topology evidence="1">Single-pass membrane protein</topology>
    </subcellularLocation>
</comment>
<dbReference type="InterPro" id="IPR022346">
    <property type="entry name" value="T2SS_GspH"/>
</dbReference>
<dbReference type="PROSITE" id="PS00409">
    <property type="entry name" value="PROKAR_NTER_METHYL"/>
    <property type="match status" value="1"/>
</dbReference>
<evidence type="ECO:0000256" key="3">
    <source>
        <dbReference type="ARBA" id="ARBA00022475"/>
    </source>
</evidence>
<evidence type="ECO:0000313" key="14">
    <source>
        <dbReference type="Proteomes" id="UP001597115"/>
    </source>
</evidence>
<organism evidence="13 14">
    <name type="scientific">Sphingomonas tabacisoli</name>
    <dbReference type="NCBI Taxonomy" id="2249466"/>
    <lineage>
        <taxon>Bacteria</taxon>
        <taxon>Pseudomonadati</taxon>
        <taxon>Pseudomonadota</taxon>
        <taxon>Alphaproteobacteria</taxon>
        <taxon>Sphingomonadales</taxon>
        <taxon>Sphingomonadaceae</taxon>
        <taxon>Sphingomonas</taxon>
    </lineage>
</organism>
<comment type="caution">
    <text evidence="13">The sequence shown here is derived from an EMBL/GenBank/DDBJ whole genome shotgun (WGS) entry which is preliminary data.</text>
</comment>
<dbReference type="InterPro" id="IPR012902">
    <property type="entry name" value="N_methyl_site"/>
</dbReference>
<dbReference type="EMBL" id="JBHUDY010000001">
    <property type="protein sequence ID" value="MFD1611578.1"/>
    <property type="molecule type" value="Genomic_DNA"/>
</dbReference>
<evidence type="ECO:0000256" key="11">
    <source>
        <dbReference type="SAM" id="Phobius"/>
    </source>
</evidence>
<keyword evidence="4" id="KW-0488">Methylation</keyword>
<accession>A0ABW4I1K8</accession>
<proteinExistence type="inferred from homology"/>
<evidence type="ECO:0000313" key="13">
    <source>
        <dbReference type="EMBL" id="MFD1611578.1"/>
    </source>
</evidence>
<keyword evidence="3" id="KW-1003">Cell membrane</keyword>
<evidence type="ECO:0000256" key="7">
    <source>
        <dbReference type="ARBA" id="ARBA00022989"/>
    </source>
</evidence>
<dbReference type="PRINTS" id="PR00885">
    <property type="entry name" value="BCTERIALGSPH"/>
</dbReference>
<comment type="similarity">
    <text evidence="9">Belongs to the GSP H family.</text>
</comment>
<dbReference type="Gene3D" id="3.55.40.10">
    <property type="entry name" value="minor pseudopilin epsh domain"/>
    <property type="match status" value="1"/>
</dbReference>
<feature type="transmembrane region" description="Helical" evidence="11">
    <location>
        <begin position="12"/>
        <end position="35"/>
    </location>
</feature>
<keyword evidence="5" id="KW-0997">Cell inner membrane</keyword>
<dbReference type="Pfam" id="PF12019">
    <property type="entry name" value="GspH"/>
    <property type="match status" value="1"/>
</dbReference>
<dbReference type="Proteomes" id="UP001597115">
    <property type="component" value="Unassembled WGS sequence"/>
</dbReference>
<reference evidence="14" key="1">
    <citation type="journal article" date="2019" name="Int. J. Syst. Evol. Microbiol.">
        <title>The Global Catalogue of Microorganisms (GCM) 10K type strain sequencing project: providing services to taxonomists for standard genome sequencing and annotation.</title>
        <authorList>
            <consortium name="The Broad Institute Genomics Platform"/>
            <consortium name="The Broad Institute Genome Sequencing Center for Infectious Disease"/>
            <person name="Wu L."/>
            <person name="Ma J."/>
        </authorList>
    </citation>
    <scope>NUCLEOTIDE SEQUENCE [LARGE SCALE GENOMIC DNA]</scope>
    <source>
        <strain evidence="14">CGMCC 1.16275</strain>
    </source>
</reference>
<feature type="domain" description="General secretion pathway GspH" evidence="12">
    <location>
        <begin position="46"/>
        <end position="147"/>
    </location>
</feature>
<gene>
    <name evidence="13" type="ORF">ACFSCW_07170</name>
</gene>